<protein>
    <submittedName>
        <fullName evidence="2">Uncharacterized protein</fullName>
    </submittedName>
</protein>
<name>A0AAD7FU68_9AGAR</name>
<proteinExistence type="predicted"/>
<gene>
    <name evidence="2" type="ORF">FB45DRAFT_399143</name>
</gene>
<reference evidence="2" key="1">
    <citation type="submission" date="2023-03" db="EMBL/GenBank/DDBJ databases">
        <title>Massive genome expansion in bonnet fungi (Mycena s.s.) driven by repeated elements and novel gene families across ecological guilds.</title>
        <authorList>
            <consortium name="Lawrence Berkeley National Laboratory"/>
            <person name="Harder C.B."/>
            <person name="Miyauchi S."/>
            <person name="Viragh M."/>
            <person name="Kuo A."/>
            <person name="Thoen E."/>
            <person name="Andreopoulos B."/>
            <person name="Lu D."/>
            <person name="Skrede I."/>
            <person name="Drula E."/>
            <person name="Henrissat B."/>
            <person name="Morin E."/>
            <person name="Kohler A."/>
            <person name="Barry K."/>
            <person name="LaButti K."/>
            <person name="Morin E."/>
            <person name="Salamov A."/>
            <person name="Lipzen A."/>
            <person name="Mereny Z."/>
            <person name="Hegedus B."/>
            <person name="Baldrian P."/>
            <person name="Stursova M."/>
            <person name="Weitz H."/>
            <person name="Taylor A."/>
            <person name="Grigoriev I.V."/>
            <person name="Nagy L.G."/>
            <person name="Martin F."/>
            <person name="Kauserud H."/>
        </authorList>
    </citation>
    <scope>NUCLEOTIDE SEQUENCE</scope>
    <source>
        <strain evidence="2">9284</strain>
    </source>
</reference>
<sequence length="459" mass="49604">MFDLADILIYASTALVASSVLCPSFFNPPPVPVPAPVALPVPTAFLPALDWLAMYLDALEDASPSFLHHHMPTFTTVDNKVLTLVESSLTTLVPSFACGEHFICPDVLALNVMPSWSWSPELAQSFTYAVDLAVLAAALMLLSGFIWWIASAEEAKETVKLEWAIVPFSPSNAAADRVEHNLLPLVKEALSRLRIFALEIALPYSQLDEMTGALVLFRKESFGHLAPPPALNEITGAMVLCRPAVDISPTAATPCEPDIPEENMPTRVQFLQASRVSERVRSRTAPAEPHVAPPTLPHLLDIPLYSFHLETAPSSDMPSAAINQRRVSRDRTVTCNDAPSTTPVSSRSRSKTAPGHLFCIPASSPTGAILALDLMMPSAPFAAPLPAVPPPSRPLFGNLIYQTARVEPQPRAFIPPPPVASNRFPPAAFAHARPKIIGGEHFDLSFGLAAKQRRRNGVV</sequence>
<accession>A0AAD7FU68</accession>
<evidence type="ECO:0000313" key="2">
    <source>
        <dbReference type="EMBL" id="KAJ7638325.1"/>
    </source>
</evidence>
<keyword evidence="3" id="KW-1185">Reference proteome</keyword>
<comment type="caution">
    <text evidence="2">The sequence shown here is derived from an EMBL/GenBank/DDBJ whole genome shotgun (WGS) entry which is preliminary data.</text>
</comment>
<dbReference type="Proteomes" id="UP001221142">
    <property type="component" value="Unassembled WGS sequence"/>
</dbReference>
<organism evidence="2 3">
    <name type="scientific">Roridomyces roridus</name>
    <dbReference type="NCBI Taxonomy" id="1738132"/>
    <lineage>
        <taxon>Eukaryota</taxon>
        <taxon>Fungi</taxon>
        <taxon>Dikarya</taxon>
        <taxon>Basidiomycota</taxon>
        <taxon>Agaricomycotina</taxon>
        <taxon>Agaricomycetes</taxon>
        <taxon>Agaricomycetidae</taxon>
        <taxon>Agaricales</taxon>
        <taxon>Marasmiineae</taxon>
        <taxon>Mycenaceae</taxon>
        <taxon>Roridomyces</taxon>
    </lineage>
</organism>
<feature type="region of interest" description="Disordered" evidence="1">
    <location>
        <begin position="326"/>
        <end position="352"/>
    </location>
</feature>
<evidence type="ECO:0000256" key="1">
    <source>
        <dbReference type="SAM" id="MobiDB-lite"/>
    </source>
</evidence>
<dbReference type="AlphaFoldDB" id="A0AAD7FU68"/>
<evidence type="ECO:0000313" key="3">
    <source>
        <dbReference type="Proteomes" id="UP001221142"/>
    </source>
</evidence>
<dbReference type="EMBL" id="JARKIF010000005">
    <property type="protein sequence ID" value="KAJ7638325.1"/>
    <property type="molecule type" value="Genomic_DNA"/>
</dbReference>